<dbReference type="EMBL" id="JABANP010000118">
    <property type="protein sequence ID" value="KAF4689679.1"/>
    <property type="molecule type" value="Genomic_DNA"/>
</dbReference>
<comment type="caution">
    <text evidence="2">The sequence shown here is derived from an EMBL/GenBank/DDBJ whole genome shotgun (WGS) entry which is preliminary data.</text>
</comment>
<sequence length="89" mass="9829">MIEVHYELKGHDDDQNEARGELTHLEAKPHGKAAMRDFVTGKSQAMPRDGTMETRQSVESLPSFVNIAMGFIDTDELNRLDLLSSAVAG</sequence>
<evidence type="ECO:0000313" key="3">
    <source>
        <dbReference type="Proteomes" id="UP000541610"/>
    </source>
</evidence>
<evidence type="ECO:0000313" key="4">
    <source>
        <dbReference type="Proteomes" id="UP000553632"/>
    </source>
</evidence>
<dbReference type="Proteomes" id="UP000541610">
    <property type="component" value="Unassembled WGS sequence"/>
</dbReference>
<accession>A0A7J6RNH6</accession>
<dbReference type="EMBL" id="JABANO010024308">
    <property type="protein sequence ID" value="KAF4722097.1"/>
    <property type="molecule type" value="Genomic_DNA"/>
</dbReference>
<dbReference type="AlphaFoldDB" id="A0A7J6RNH6"/>
<reference evidence="3 4" key="1">
    <citation type="submission" date="2020-04" db="EMBL/GenBank/DDBJ databases">
        <title>Perkinsus olseni comparative genomics.</title>
        <authorList>
            <person name="Bogema D.R."/>
        </authorList>
    </citation>
    <scope>NUCLEOTIDE SEQUENCE [LARGE SCALE GENOMIC DNA]</scope>
    <source>
        <strain evidence="1">00978-12</strain>
        <strain evidence="2 4">ATCC PRA-207</strain>
    </source>
</reference>
<name>A0A7J6RNH6_PEROL</name>
<evidence type="ECO:0000313" key="2">
    <source>
        <dbReference type="EMBL" id="KAF4722097.1"/>
    </source>
</evidence>
<organism evidence="2 4">
    <name type="scientific">Perkinsus olseni</name>
    <name type="common">Perkinsus atlanticus</name>
    <dbReference type="NCBI Taxonomy" id="32597"/>
    <lineage>
        <taxon>Eukaryota</taxon>
        <taxon>Sar</taxon>
        <taxon>Alveolata</taxon>
        <taxon>Perkinsozoa</taxon>
        <taxon>Perkinsea</taxon>
        <taxon>Perkinsida</taxon>
        <taxon>Perkinsidae</taxon>
        <taxon>Perkinsus</taxon>
    </lineage>
</organism>
<proteinExistence type="predicted"/>
<evidence type="ECO:0000313" key="1">
    <source>
        <dbReference type="EMBL" id="KAF4689679.1"/>
    </source>
</evidence>
<protein>
    <submittedName>
        <fullName evidence="2">Uncharacterized protein</fullName>
    </submittedName>
</protein>
<gene>
    <name evidence="1" type="ORF">FOZ60_001278</name>
    <name evidence="2" type="ORF">FOZ63_004520</name>
</gene>
<dbReference type="Proteomes" id="UP000553632">
    <property type="component" value="Unassembled WGS sequence"/>
</dbReference>
<keyword evidence="4" id="KW-1185">Reference proteome</keyword>